<dbReference type="EMBL" id="CP000453">
    <property type="protein sequence ID" value="ABI57198.1"/>
    <property type="molecule type" value="Genomic_DNA"/>
</dbReference>
<accession>Q0A7I9</accession>
<feature type="coiled-coil region" evidence="3">
    <location>
        <begin position="50"/>
        <end position="110"/>
    </location>
</feature>
<dbReference type="PANTHER" id="PTHR35089:SF1">
    <property type="entry name" value="CHAPERONE PROTEIN SKP"/>
    <property type="match status" value="1"/>
</dbReference>
<sequence length="176" mass="20291">MAATHTGLARPVLLGLLLCLLSWPVAAELRIGFVNPARVTAEAPQADAARALLEDEFSGRDQQLAELQQEVAELERRLTREAAAMSEAELRRMERELASRQREIRRSQEEFREDFNMRRNEELSRLQRRILETIHEVARDNDYDLVLSEGVVFASEQVDITDKVIERLEQQHRTAQ</sequence>
<dbReference type="SUPFAM" id="SSF111384">
    <property type="entry name" value="OmpH-like"/>
    <property type="match status" value="1"/>
</dbReference>
<dbReference type="SMART" id="SM00935">
    <property type="entry name" value="OmpH"/>
    <property type="match status" value="1"/>
</dbReference>
<evidence type="ECO:0000256" key="2">
    <source>
        <dbReference type="PIRNR" id="PIRNR002094"/>
    </source>
</evidence>
<dbReference type="AlphaFoldDB" id="Q0A7I9"/>
<name>Q0A7I9_ALKEH</name>
<evidence type="ECO:0000256" key="1">
    <source>
        <dbReference type="ARBA" id="ARBA00022729"/>
    </source>
</evidence>
<dbReference type="Proteomes" id="UP000001962">
    <property type="component" value="Chromosome"/>
</dbReference>
<keyword evidence="1" id="KW-0732">Signal</keyword>
<organism evidence="4 5">
    <name type="scientific">Alkalilimnicola ehrlichii (strain ATCC BAA-1101 / DSM 17681 / MLHE-1)</name>
    <dbReference type="NCBI Taxonomy" id="187272"/>
    <lineage>
        <taxon>Bacteria</taxon>
        <taxon>Pseudomonadati</taxon>
        <taxon>Pseudomonadota</taxon>
        <taxon>Gammaproteobacteria</taxon>
        <taxon>Chromatiales</taxon>
        <taxon>Ectothiorhodospiraceae</taxon>
        <taxon>Alkalilimnicola</taxon>
    </lineage>
</organism>
<comment type="similarity">
    <text evidence="2">Belongs to the skp family.</text>
</comment>
<dbReference type="GO" id="GO:0051082">
    <property type="term" value="F:unfolded protein binding"/>
    <property type="evidence" value="ECO:0007669"/>
    <property type="project" value="InterPro"/>
</dbReference>
<proteinExistence type="inferred from homology"/>
<dbReference type="GO" id="GO:0050821">
    <property type="term" value="P:protein stabilization"/>
    <property type="evidence" value="ECO:0007669"/>
    <property type="project" value="TreeGrafter"/>
</dbReference>
<reference evidence="5" key="1">
    <citation type="submission" date="2006-08" db="EMBL/GenBank/DDBJ databases">
        <title>Complete sequence of Alkalilimnicola ehrilichei MLHE-1.</title>
        <authorList>
            <person name="Copeland A."/>
            <person name="Lucas S."/>
            <person name="Lapidus A."/>
            <person name="Barry K."/>
            <person name="Detter J.C."/>
            <person name="Glavina del Rio T."/>
            <person name="Hammon N."/>
            <person name="Israni S."/>
            <person name="Dalin E."/>
            <person name="Tice H."/>
            <person name="Pitluck S."/>
            <person name="Sims D."/>
            <person name="Brettin T."/>
            <person name="Bruce D."/>
            <person name="Han C."/>
            <person name="Tapia R."/>
            <person name="Gilna P."/>
            <person name="Schmutz J."/>
            <person name="Larimer F."/>
            <person name="Land M."/>
            <person name="Hauser L."/>
            <person name="Kyrpides N."/>
            <person name="Mikhailova N."/>
            <person name="Oremland R.S."/>
            <person name="Hoeft S.E."/>
            <person name="Switzer-Blum J."/>
            <person name="Kulp T."/>
            <person name="King G."/>
            <person name="Tabita R."/>
            <person name="Witte B."/>
            <person name="Santini J.M."/>
            <person name="Basu P."/>
            <person name="Hollibaugh J.T."/>
            <person name="Xie G."/>
            <person name="Stolz J.F."/>
            <person name="Richardson P."/>
        </authorList>
    </citation>
    <scope>NUCLEOTIDE SEQUENCE [LARGE SCALE GENOMIC DNA]</scope>
    <source>
        <strain evidence="5">ATCC BAA-1101 / DSM 17681 / MLHE-1</strain>
    </source>
</reference>
<dbReference type="OrthoDB" id="5294628at2"/>
<dbReference type="Gene3D" id="3.30.910.20">
    <property type="entry name" value="Skp domain"/>
    <property type="match status" value="1"/>
</dbReference>
<evidence type="ECO:0000313" key="4">
    <source>
        <dbReference type="EMBL" id="ABI57198.1"/>
    </source>
</evidence>
<dbReference type="HOGENOM" id="CLU_101388_1_1_6"/>
<gene>
    <name evidence="4" type="ordered locus">Mlg_1854</name>
</gene>
<evidence type="ECO:0000313" key="5">
    <source>
        <dbReference type="Proteomes" id="UP000001962"/>
    </source>
</evidence>
<keyword evidence="3" id="KW-0175">Coiled coil</keyword>
<dbReference type="InterPro" id="IPR005632">
    <property type="entry name" value="Chaperone_Skp"/>
</dbReference>
<dbReference type="InterPro" id="IPR024930">
    <property type="entry name" value="Skp_dom_sf"/>
</dbReference>
<protein>
    <submittedName>
        <fullName evidence="4">Outer membrane chaperone Skp (OmpH)</fullName>
    </submittedName>
</protein>
<evidence type="ECO:0000256" key="3">
    <source>
        <dbReference type="SAM" id="Coils"/>
    </source>
</evidence>
<dbReference type="eggNOG" id="COG2825">
    <property type="taxonomic scope" value="Bacteria"/>
</dbReference>
<dbReference type="KEGG" id="aeh:Mlg_1854"/>
<dbReference type="Pfam" id="PF03938">
    <property type="entry name" value="OmpH"/>
    <property type="match status" value="1"/>
</dbReference>
<dbReference type="GO" id="GO:0005829">
    <property type="term" value="C:cytosol"/>
    <property type="evidence" value="ECO:0007669"/>
    <property type="project" value="TreeGrafter"/>
</dbReference>
<dbReference type="PIRSF" id="PIRSF002094">
    <property type="entry name" value="OMP26_Skp"/>
    <property type="match status" value="1"/>
</dbReference>
<keyword evidence="5" id="KW-1185">Reference proteome</keyword>
<dbReference type="PANTHER" id="PTHR35089">
    <property type="entry name" value="CHAPERONE PROTEIN SKP"/>
    <property type="match status" value="1"/>
</dbReference>